<feature type="domain" description="HRDC" evidence="1">
    <location>
        <begin position="76"/>
        <end position="150"/>
    </location>
</feature>
<evidence type="ECO:0000259" key="1">
    <source>
        <dbReference type="PROSITE" id="PS50967"/>
    </source>
</evidence>
<dbReference type="Pfam" id="PF00570">
    <property type="entry name" value="HRDC"/>
    <property type="match status" value="1"/>
</dbReference>
<dbReference type="InterPro" id="IPR002121">
    <property type="entry name" value="HRDC_dom"/>
</dbReference>
<evidence type="ECO:0000313" key="2">
    <source>
        <dbReference type="EMBL" id="SJN46202.1"/>
    </source>
</evidence>
<dbReference type="RefSeq" id="WP_087060436.1">
    <property type="nucleotide sequence ID" value="NZ_FUKW01000173.1"/>
</dbReference>
<dbReference type="EMBL" id="FUKW01000173">
    <property type="protein sequence ID" value="SJN46202.1"/>
    <property type="molecule type" value="Genomic_DNA"/>
</dbReference>
<protein>
    <submittedName>
        <fullName evidence="2">HRDC domain protein</fullName>
    </submittedName>
</protein>
<reference evidence="2 3" key="1">
    <citation type="submission" date="2017-02" db="EMBL/GenBank/DDBJ databases">
        <authorList>
            <person name="Peterson S.W."/>
        </authorList>
    </citation>
    <scope>NUCLEOTIDE SEQUENCE [LARGE SCALE GENOMIC DNA]</scope>
    <source>
        <strain evidence="2 3">42ea</strain>
    </source>
</reference>
<sequence length="150" mass="17740">MKYIKNTYKQSNRIAISDKDMLMWAQSYKDVHKDSVKDYTKKYEPYKVTTNQQTIPKVVSHKSEDKFMPIMQKAAPINKTNLYEELKTYRLNKSREENFKAYTIFTNKQLEALIEKMPTTKDDLLAVEGFGETKANKYGLDIVRIMRKYS</sequence>
<evidence type="ECO:0000313" key="3">
    <source>
        <dbReference type="Proteomes" id="UP000195611"/>
    </source>
</evidence>
<dbReference type="GO" id="GO:0003676">
    <property type="term" value="F:nucleic acid binding"/>
    <property type="evidence" value="ECO:0007669"/>
    <property type="project" value="InterPro"/>
</dbReference>
<dbReference type="Gene3D" id="1.10.150.80">
    <property type="entry name" value="HRDC domain"/>
    <property type="match status" value="1"/>
</dbReference>
<accession>A0A1R4KPJ9</accession>
<dbReference type="InterPro" id="IPR044876">
    <property type="entry name" value="HRDC_dom_sf"/>
</dbReference>
<dbReference type="InterPro" id="IPR010997">
    <property type="entry name" value="HRDC-like_sf"/>
</dbReference>
<dbReference type="PROSITE" id="PS50967">
    <property type="entry name" value="HRDC"/>
    <property type="match status" value="1"/>
</dbReference>
<dbReference type="SUPFAM" id="SSF47819">
    <property type="entry name" value="HRDC-like"/>
    <property type="match status" value="1"/>
</dbReference>
<name>A0A1R4KPJ9_9LACT</name>
<dbReference type="AlphaFoldDB" id="A0A1R4KPJ9"/>
<gene>
    <name evidence="2" type="ORF">FM115_11655</name>
</gene>
<organism evidence="2 3">
    <name type="scientific">Marinilactibacillus psychrotolerans 42ea</name>
    <dbReference type="NCBI Taxonomy" id="1255609"/>
    <lineage>
        <taxon>Bacteria</taxon>
        <taxon>Bacillati</taxon>
        <taxon>Bacillota</taxon>
        <taxon>Bacilli</taxon>
        <taxon>Lactobacillales</taxon>
        <taxon>Carnobacteriaceae</taxon>
        <taxon>Marinilactibacillus</taxon>
    </lineage>
</organism>
<dbReference type="GO" id="GO:0000166">
    <property type="term" value="F:nucleotide binding"/>
    <property type="evidence" value="ECO:0007669"/>
    <property type="project" value="InterPro"/>
</dbReference>
<dbReference type="SMART" id="SM00341">
    <property type="entry name" value="HRDC"/>
    <property type="match status" value="1"/>
</dbReference>
<dbReference type="Proteomes" id="UP000195611">
    <property type="component" value="Unassembled WGS sequence"/>
</dbReference>
<proteinExistence type="predicted"/>